<evidence type="ECO:0000313" key="1">
    <source>
        <dbReference type="EMBL" id="TCN46870.1"/>
    </source>
</evidence>
<keyword evidence="2" id="KW-1185">Reference proteome</keyword>
<dbReference type="EMBL" id="SLVX01000003">
    <property type="protein sequence ID" value="TCN46870.1"/>
    <property type="molecule type" value="Genomic_DNA"/>
</dbReference>
<sequence length="346" mass="38322">MSDLITDIFNHDAFSVTSLTDAVADKVVRSGRLTELKLFDVTTVSTTKIAIEQRGDWLELVPPSPRGAPGTVRDMPKRTIQDFDIPHFGRSWSVIADEVQNVRKYGSNGLESVQNLVAERLVTHIGDFDVTEEHARLGAIQGIVTYKGGKTLNLFNAFGVAPPEEVDFDLDNPSPAEGALRKRCTQLIRSVRASLGGHNFDNLHAFVGDNFFDDLLMHKEVRDTFKGWSDERILRESYVGPSRSSNPIFEFGGIVWENYGAIDDEGDGGLIGIDADEAKIVPVGLPKLFRTYYGPADFTDTVNILGKRLYAKQWAMPNDKGIVGEIQMNALHLCTRPGALRTARRT</sequence>
<comment type="caution">
    <text evidence="1">The sequence shown here is derived from an EMBL/GenBank/DDBJ whole genome shotgun (WGS) entry which is preliminary data.</text>
</comment>
<accession>A0A4V2RJ51</accession>
<gene>
    <name evidence="1" type="ORF">EV665_10338</name>
</gene>
<evidence type="ECO:0000313" key="2">
    <source>
        <dbReference type="Proteomes" id="UP000295351"/>
    </source>
</evidence>
<organism evidence="1 2">
    <name type="scientific">Shinella granuli</name>
    <dbReference type="NCBI Taxonomy" id="323621"/>
    <lineage>
        <taxon>Bacteria</taxon>
        <taxon>Pseudomonadati</taxon>
        <taxon>Pseudomonadota</taxon>
        <taxon>Alphaproteobacteria</taxon>
        <taxon>Hyphomicrobiales</taxon>
        <taxon>Rhizobiaceae</taxon>
        <taxon>Shinella</taxon>
    </lineage>
</organism>
<dbReference type="AlphaFoldDB" id="A0A4V2RJ51"/>
<protein>
    <submittedName>
        <fullName evidence="1">Major capsid protein E</fullName>
    </submittedName>
</protein>
<proteinExistence type="predicted"/>
<name>A0A4V2RJ51_SHIGR</name>
<dbReference type="Proteomes" id="UP000295351">
    <property type="component" value="Unassembled WGS sequence"/>
</dbReference>
<reference evidence="1 2" key="1">
    <citation type="submission" date="2019-03" db="EMBL/GenBank/DDBJ databases">
        <title>Genomic Encyclopedia of Type Strains, Phase IV (KMG-IV): sequencing the most valuable type-strain genomes for metagenomic binning, comparative biology and taxonomic classification.</title>
        <authorList>
            <person name="Goeker M."/>
        </authorList>
    </citation>
    <scope>NUCLEOTIDE SEQUENCE [LARGE SCALE GENOMIC DNA]</scope>
    <source>
        <strain evidence="1 2">DSM 18401</strain>
    </source>
</reference>
<dbReference type="Pfam" id="PF03864">
    <property type="entry name" value="Phage_cap_E"/>
    <property type="match status" value="1"/>
</dbReference>
<dbReference type="InterPro" id="IPR005564">
    <property type="entry name" value="Major_capsid_GpE"/>
</dbReference>
<dbReference type="RefSeq" id="WP_245507652.1">
    <property type="nucleotide sequence ID" value="NZ_BAABEI010000012.1"/>
</dbReference>